<keyword evidence="6" id="KW-0413">Isomerase</keyword>
<dbReference type="GO" id="GO:0047471">
    <property type="term" value="F:maltose alpha-D-glucosyltransferase activity"/>
    <property type="evidence" value="ECO:0007669"/>
    <property type="project" value="UniProtKB-EC"/>
</dbReference>
<keyword evidence="10" id="KW-1185">Reference proteome</keyword>
<comment type="caution">
    <text evidence="9">The sequence shown here is derived from an EMBL/GenBank/DDBJ whole genome shotgun (WGS) entry which is preliminary data.</text>
</comment>
<dbReference type="Gene3D" id="2.60.40.1180">
    <property type="entry name" value="Golgi alpha-mannosidase II"/>
    <property type="match status" value="1"/>
</dbReference>
<evidence type="ECO:0000313" key="9">
    <source>
        <dbReference type="EMBL" id="RIH85718.1"/>
    </source>
</evidence>
<sequence length="498" mass="57871">MHGTLEDFKRFLDEAHARGIRVIVELVLNHTSIDHPWFQEARKPGSPMRDFYVWSDTPERYKGVRVIFQDFETSNWTYDPVAGAYYWHRFYHHQPDLNWDNPEVERAMHQVMFFWADLGVDGFRLDAIPYLYEREGSSCENLPETIEAVKRLRRALEERYGPGKVLLAEANMWPEETLPYFGEGDGVHMAYNFPLMPRLFMALRREDRGPIETMLKETEGIPEAAQWALFLRNHDELTLEKVTEEEREFLWEVYAPDTRFRINLGIRRRLMPLLGGDCRRYELLHALLFTLKGTPIIYYGDEIGMGDNPFLGDRNGVRTPMQWSADRNAGFSRAPHHRFFLPPISEGPYSHLFVNVEAQEDNPHSPLNFIRRFLGLRKQHAKTFGRGSLKLLPVENRRVLAFLREHEGERVLVTANLSRYTQAFDLPLEECRGLIPVELFSQSPFPPIEGAYRLTLGPHGFALFSLVPQEAIRIQAPDWAEETPLEAVPLEGGPRCFS</sequence>
<gene>
    <name evidence="9" type="primary">treS_1</name>
    <name evidence="9" type="ORF">Mlute_01511</name>
</gene>
<keyword evidence="5" id="KW-0106">Calcium</keyword>
<evidence type="ECO:0000256" key="6">
    <source>
        <dbReference type="ARBA" id="ARBA00023235"/>
    </source>
</evidence>
<evidence type="ECO:0000256" key="7">
    <source>
        <dbReference type="ARBA" id="ARBA00031378"/>
    </source>
</evidence>
<dbReference type="EC" id="5.4.99.16" evidence="3"/>
<dbReference type="InterPro" id="IPR045857">
    <property type="entry name" value="O16G_dom_2"/>
</dbReference>
<evidence type="ECO:0000256" key="5">
    <source>
        <dbReference type="ARBA" id="ARBA00022837"/>
    </source>
</evidence>
<dbReference type="GO" id="GO:0046872">
    <property type="term" value="F:metal ion binding"/>
    <property type="evidence" value="ECO:0007669"/>
    <property type="project" value="UniProtKB-KW"/>
</dbReference>
<evidence type="ECO:0000256" key="2">
    <source>
        <dbReference type="ARBA" id="ARBA00005496"/>
    </source>
</evidence>
<evidence type="ECO:0000259" key="8">
    <source>
        <dbReference type="SMART" id="SM00642"/>
    </source>
</evidence>
<dbReference type="SUPFAM" id="SSF51445">
    <property type="entry name" value="(Trans)glycosidases"/>
    <property type="match status" value="1"/>
</dbReference>
<proteinExistence type="inferred from homology"/>
<dbReference type="InterPro" id="IPR013780">
    <property type="entry name" value="Glyco_hydro_b"/>
</dbReference>
<keyword evidence="9" id="KW-0378">Hydrolase</keyword>
<dbReference type="Gene3D" id="3.90.400.10">
    <property type="entry name" value="Oligo-1,6-glucosidase, Domain 2"/>
    <property type="match status" value="1"/>
</dbReference>
<dbReference type="InterPro" id="IPR017853">
    <property type="entry name" value="GH"/>
</dbReference>
<dbReference type="EMBL" id="QWKZ01000041">
    <property type="protein sequence ID" value="RIH85718.1"/>
    <property type="molecule type" value="Genomic_DNA"/>
</dbReference>
<dbReference type="Proteomes" id="UP000265800">
    <property type="component" value="Unassembled WGS sequence"/>
</dbReference>
<name>A0A399EP08_9DEIN</name>
<feature type="domain" description="Glycosyl hydrolase family 13 catalytic" evidence="8">
    <location>
        <begin position="1"/>
        <end position="333"/>
    </location>
</feature>
<evidence type="ECO:0000313" key="10">
    <source>
        <dbReference type="Proteomes" id="UP000265800"/>
    </source>
</evidence>
<dbReference type="CDD" id="cd11334">
    <property type="entry name" value="AmyAc_TreS"/>
    <property type="match status" value="1"/>
</dbReference>
<evidence type="ECO:0000256" key="3">
    <source>
        <dbReference type="ARBA" id="ARBA00012619"/>
    </source>
</evidence>
<dbReference type="PANTHER" id="PTHR10357">
    <property type="entry name" value="ALPHA-AMYLASE FAMILY MEMBER"/>
    <property type="match status" value="1"/>
</dbReference>
<dbReference type="Pfam" id="PF16657">
    <property type="entry name" value="Malt_amylase_C"/>
    <property type="match status" value="1"/>
</dbReference>
<evidence type="ECO:0000256" key="4">
    <source>
        <dbReference type="ARBA" id="ARBA00022723"/>
    </source>
</evidence>
<dbReference type="PANTHER" id="PTHR10357:SF219">
    <property type="entry name" value="MALTOSE ALPHA-D-GLUCOSYLTRANSFERASE"/>
    <property type="match status" value="1"/>
</dbReference>
<dbReference type="AlphaFoldDB" id="A0A399EP08"/>
<dbReference type="Pfam" id="PF00128">
    <property type="entry name" value="Alpha-amylase"/>
    <property type="match status" value="2"/>
</dbReference>
<protein>
    <recommendedName>
        <fullName evidence="3">maltose alpha-D-glucosyltransferase</fullName>
        <ecNumber evidence="3">5.4.99.16</ecNumber>
    </recommendedName>
    <alternativeName>
        <fullName evidence="7">Maltose alpha-D-glucosyltransferase</fullName>
    </alternativeName>
</protein>
<comment type="catalytic activity">
    <reaction evidence="1">
        <text>D-maltose = alpha,alpha-trehalose</text>
        <dbReference type="Rhea" id="RHEA:15145"/>
        <dbReference type="ChEBI" id="CHEBI:16551"/>
        <dbReference type="ChEBI" id="CHEBI:17306"/>
        <dbReference type="EC" id="5.4.99.16"/>
    </reaction>
</comment>
<evidence type="ECO:0000256" key="1">
    <source>
        <dbReference type="ARBA" id="ARBA00001595"/>
    </source>
</evidence>
<dbReference type="InterPro" id="IPR006047">
    <property type="entry name" value="GH13_cat_dom"/>
</dbReference>
<accession>A0A399EP08</accession>
<dbReference type="GO" id="GO:0016798">
    <property type="term" value="F:hydrolase activity, acting on glycosyl bonds"/>
    <property type="evidence" value="ECO:0007669"/>
    <property type="project" value="UniProtKB-KW"/>
</dbReference>
<dbReference type="FunFam" id="3.20.20.80:FF:000055">
    <property type="entry name" value="Trehalose synthase"/>
    <property type="match status" value="1"/>
</dbReference>
<keyword evidence="4" id="KW-0479">Metal-binding</keyword>
<comment type="similarity">
    <text evidence="2">Belongs to the glycosyl hydrolase 13 family. TreS subfamily.</text>
</comment>
<dbReference type="SMART" id="SM00642">
    <property type="entry name" value="Aamy"/>
    <property type="match status" value="1"/>
</dbReference>
<dbReference type="GO" id="GO:0005975">
    <property type="term" value="P:carbohydrate metabolic process"/>
    <property type="evidence" value="ECO:0007669"/>
    <property type="project" value="InterPro"/>
</dbReference>
<dbReference type="Gene3D" id="3.20.20.80">
    <property type="entry name" value="Glycosidases"/>
    <property type="match status" value="1"/>
</dbReference>
<dbReference type="NCBIfam" id="TIGR02456">
    <property type="entry name" value="treS_nterm"/>
    <property type="match status" value="1"/>
</dbReference>
<dbReference type="SUPFAM" id="SSF51011">
    <property type="entry name" value="Glycosyl hydrolase domain"/>
    <property type="match status" value="1"/>
</dbReference>
<dbReference type="InterPro" id="IPR012810">
    <property type="entry name" value="TreS/a-amylase_N"/>
</dbReference>
<reference evidence="9 10" key="1">
    <citation type="submission" date="2018-08" db="EMBL/GenBank/DDBJ databases">
        <title>Meiothermus luteus KCTC 52599 genome sequencing project.</title>
        <authorList>
            <person name="Da Costa M.S."/>
            <person name="Albuquerque L."/>
            <person name="Raposo P."/>
            <person name="Froufe H.J.C."/>
            <person name="Barroso C.S."/>
            <person name="Egas C."/>
        </authorList>
    </citation>
    <scope>NUCLEOTIDE SEQUENCE [LARGE SCALE GENOMIC DNA]</scope>
    <source>
        <strain evidence="9 10">KCTC 52599</strain>
    </source>
</reference>
<organism evidence="9 10">
    <name type="scientific">Meiothermus luteus</name>
    <dbReference type="NCBI Taxonomy" id="2026184"/>
    <lineage>
        <taxon>Bacteria</taxon>
        <taxon>Thermotogati</taxon>
        <taxon>Deinococcota</taxon>
        <taxon>Deinococci</taxon>
        <taxon>Thermales</taxon>
        <taxon>Thermaceae</taxon>
        <taxon>Meiothermus</taxon>
    </lineage>
</organism>
<keyword evidence="9" id="KW-0326">Glycosidase</keyword>
<dbReference type="InterPro" id="IPR032091">
    <property type="entry name" value="Malt_amylase-like_C"/>
</dbReference>